<reference evidence="2 3" key="1">
    <citation type="submission" date="2019-09" db="EMBL/GenBank/DDBJ databases">
        <title>Bird 10,000 Genomes (B10K) Project - Family phase.</title>
        <authorList>
            <person name="Zhang G."/>
        </authorList>
    </citation>
    <scope>NUCLEOTIDE SEQUENCE [LARGE SCALE GENOMIC DNA]</scope>
    <source>
        <strain evidence="2">B10K-DU-003-06</strain>
    </source>
</reference>
<keyword evidence="3" id="KW-1185">Reference proteome</keyword>
<dbReference type="EMBL" id="VYZD01000465">
    <property type="protein sequence ID" value="NWR90515.1"/>
    <property type="molecule type" value="Genomic_DNA"/>
</dbReference>
<evidence type="ECO:0000313" key="3">
    <source>
        <dbReference type="Proteomes" id="UP000529852"/>
    </source>
</evidence>
<proteinExistence type="inferred from homology"/>
<name>A0A7K5B376_9FURN</name>
<gene>
    <name evidence="2" type="primary">Scrn1</name>
    <name evidence="2" type="ORF">FURFIG_R01377</name>
</gene>
<comment type="similarity">
    <text evidence="1">Belongs to the peptidase C69 family. Secernin subfamily.</text>
</comment>
<sequence length="144" mass="16303">HIGDVSAQAMIDVLRDKDSGVCVDSESFLTTASIVSVLPQDPSFPCIHYFTGTPDPSRSIFKPFIFVDDVKLVPKVQSPSFGNDDPAKKIPRFQEKPDRRHELYKAHEWARSLLENDQDKGQKLMRIMLDLEKQGLEAMEDILS</sequence>
<dbReference type="PANTHER" id="PTHR12994:SF7">
    <property type="entry name" value="SECERNIN-1"/>
    <property type="match status" value="1"/>
</dbReference>
<organism evidence="2 3">
    <name type="scientific">Furnarius figulus</name>
    <dbReference type="NCBI Taxonomy" id="463165"/>
    <lineage>
        <taxon>Eukaryota</taxon>
        <taxon>Metazoa</taxon>
        <taxon>Chordata</taxon>
        <taxon>Craniata</taxon>
        <taxon>Vertebrata</taxon>
        <taxon>Euteleostomi</taxon>
        <taxon>Archelosauria</taxon>
        <taxon>Archosauria</taxon>
        <taxon>Dinosauria</taxon>
        <taxon>Saurischia</taxon>
        <taxon>Theropoda</taxon>
        <taxon>Coelurosauria</taxon>
        <taxon>Aves</taxon>
        <taxon>Neognathae</taxon>
        <taxon>Neoaves</taxon>
        <taxon>Telluraves</taxon>
        <taxon>Australaves</taxon>
        <taxon>Passeriformes</taxon>
        <taxon>Furnariidae</taxon>
        <taxon>Furnarius</taxon>
    </lineage>
</organism>
<accession>A0A7K5B376</accession>
<evidence type="ECO:0000256" key="1">
    <source>
        <dbReference type="ARBA" id="ARBA00005705"/>
    </source>
</evidence>
<feature type="non-terminal residue" evidence="2">
    <location>
        <position position="144"/>
    </location>
</feature>
<dbReference type="GO" id="GO:0070004">
    <property type="term" value="F:cysteine-type exopeptidase activity"/>
    <property type="evidence" value="ECO:0007669"/>
    <property type="project" value="InterPro"/>
</dbReference>
<comment type="caution">
    <text evidence="2">The sequence shown here is derived from an EMBL/GenBank/DDBJ whole genome shotgun (WGS) entry which is preliminary data.</text>
</comment>
<feature type="non-terminal residue" evidence="2">
    <location>
        <position position="1"/>
    </location>
</feature>
<dbReference type="GO" id="GO:0006508">
    <property type="term" value="P:proteolysis"/>
    <property type="evidence" value="ECO:0007669"/>
    <property type="project" value="InterPro"/>
</dbReference>
<dbReference type="AlphaFoldDB" id="A0A7K5B376"/>
<dbReference type="InterPro" id="IPR005322">
    <property type="entry name" value="Peptidase_C69"/>
</dbReference>
<dbReference type="PANTHER" id="PTHR12994">
    <property type="entry name" value="SECERNIN"/>
    <property type="match status" value="1"/>
</dbReference>
<evidence type="ECO:0000313" key="2">
    <source>
        <dbReference type="EMBL" id="NWR90515.1"/>
    </source>
</evidence>
<protein>
    <submittedName>
        <fullName evidence="2">SCRN1 protein</fullName>
    </submittedName>
</protein>
<dbReference type="Proteomes" id="UP000529852">
    <property type="component" value="Unassembled WGS sequence"/>
</dbReference>
<dbReference type="GO" id="GO:0016805">
    <property type="term" value="F:dipeptidase activity"/>
    <property type="evidence" value="ECO:0007669"/>
    <property type="project" value="InterPro"/>
</dbReference>